<dbReference type="KEGG" id="nta:107787776"/>
<dbReference type="OrthoDB" id="1303235at2759"/>
<sequence>MNGSYFHSVIKAKRAASGIFTIQNMQGEIVQSTDAVADAFRDFYTILLGTDQQNRDHVASHIVKEGKIVSEEQRSQLIRNFSQKKVKDALWDIEGTKALGPNGYGSQFFKDSWNNVGEDANATVLEFFQSGKMLNALNSTVITLIPKSSHAVTVEDYRPIA</sequence>
<organism evidence="1">
    <name type="scientific">Nicotiana tabacum</name>
    <name type="common">Common tobacco</name>
    <dbReference type="NCBI Taxonomy" id="4097"/>
    <lineage>
        <taxon>Eukaryota</taxon>
        <taxon>Viridiplantae</taxon>
        <taxon>Streptophyta</taxon>
        <taxon>Embryophyta</taxon>
        <taxon>Tracheophyta</taxon>
        <taxon>Spermatophyta</taxon>
        <taxon>Magnoliopsida</taxon>
        <taxon>eudicotyledons</taxon>
        <taxon>Gunneridae</taxon>
        <taxon>Pentapetalae</taxon>
        <taxon>asterids</taxon>
        <taxon>lamiids</taxon>
        <taxon>Solanales</taxon>
        <taxon>Solanaceae</taxon>
        <taxon>Nicotianoideae</taxon>
        <taxon>Nicotianeae</taxon>
        <taxon>Nicotiana</taxon>
    </lineage>
</organism>
<gene>
    <name evidence="1" type="primary">LOC107787776</name>
</gene>
<dbReference type="STRING" id="4097.A0A1S3ZKU0"/>
<dbReference type="AlphaFoldDB" id="A0A1S3ZKU0"/>
<protein>
    <submittedName>
        <fullName evidence="1">Uncharacterized protein</fullName>
    </submittedName>
</protein>
<evidence type="ECO:0000313" key="1">
    <source>
        <dbReference type="RefSeq" id="XP_016464868.1"/>
    </source>
</evidence>
<dbReference type="OMA" id="DALWDIE"/>
<proteinExistence type="predicted"/>
<dbReference type="PaxDb" id="4097-A0A1S3ZKU0"/>
<reference evidence="1" key="1">
    <citation type="submission" date="2025-08" db="UniProtKB">
        <authorList>
            <consortium name="RefSeq"/>
        </authorList>
    </citation>
    <scope>IDENTIFICATION</scope>
</reference>
<name>A0A1S3ZKU0_TOBAC</name>
<accession>A0A1S3ZKU0</accession>
<dbReference type="RefSeq" id="XP_016464868.1">
    <property type="nucleotide sequence ID" value="XM_016609382.1"/>
</dbReference>